<keyword evidence="5" id="KW-0378">Hydrolase</keyword>
<dbReference type="EMBL" id="JACOOR010000002">
    <property type="protein sequence ID" value="MBC5658861.1"/>
    <property type="molecule type" value="Genomic_DNA"/>
</dbReference>
<keyword evidence="2" id="KW-0479">Metal-binding</keyword>
<evidence type="ECO:0000256" key="9">
    <source>
        <dbReference type="ARBA" id="ARBA00023014"/>
    </source>
</evidence>
<dbReference type="GO" id="GO:0006281">
    <property type="term" value="P:DNA repair"/>
    <property type="evidence" value="ECO:0007669"/>
    <property type="project" value="UniProtKB-KW"/>
</dbReference>
<comment type="caution">
    <text evidence="15">The sequence shown here is derived from an EMBL/GenBank/DDBJ whole genome shotgun (WGS) entry which is preliminary data.</text>
</comment>
<organism evidence="15 16">
    <name type="scientific">Anaerosacchariphilus hominis</name>
    <dbReference type="NCBI Taxonomy" id="2763017"/>
    <lineage>
        <taxon>Bacteria</taxon>
        <taxon>Bacillati</taxon>
        <taxon>Bacillota</taxon>
        <taxon>Clostridia</taxon>
        <taxon>Lachnospirales</taxon>
        <taxon>Lachnospiraceae</taxon>
        <taxon>Anaerosacchariphilus</taxon>
    </lineage>
</organism>
<dbReference type="RefSeq" id="WP_186873208.1">
    <property type="nucleotide sequence ID" value="NZ_JACOOR010000002.1"/>
</dbReference>
<dbReference type="SMART" id="SM00488">
    <property type="entry name" value="DEXDc2"/>
    <property type="match status" value="1"/>
</dbReference>
<dbReference type="Gene3D" id="1.10.275.30">
    <property type="match status" value="1"/>
</dbReference>
<dbReference type="GO" id="GO:0051539">
    <property type="term" value="F:4 iron, 4 sulfur cluster binding"/>
    <property type="evidence" value="ECO:0007669"/>
    <property type="project" value="UniProtKB-KW"/>
</dbReference>
<reference evidence="15" key="1">
    <citation type="submission" date="2020-08" db="EMBL/GenBank/DDBJ databases">
        <title>Genome public.</title>
        <authorList>
            <person name="Liu C."/>
            <person name="Sun Q."/>
        </authorList>
    </citation>
    <scope>NUCLEOTIDE SEQUENCE</scope>
    <source>
        <strain evidence="15">NSJ-68</strain>
    </source>
</reference>
<protein>
    <submittedName>
        <fullName evidence="15">ATP-dependent DNA helicase</fullName>
    </submittedName>
</protein>
<gene>
    <name evidence="15" type="ORF">H8S44_03625</name>
</gene>
<dbReference type="Gene3D" id="3.90.320.10">
    <property type="match status" value="1"/>
</dbReference>
<dbReference type="SMART" id="SM00491">
    <property type="entry name" value="HELICc2"/>
    <property type="match status" value="1"/>
</dbReference>
<dbReference type="GO" id="GO:0005524">
    <property type="term" value="F:ATP binding"/>
    <property type="evidence" value="ECO:0007669"/>
    <property type="project" value="UniProtKB-KW"/>
</dbReference>
<dbReference type="Pfam" id="PF06733">
    <property type="entry name" value="DEAD_2"/>
    <property type="match status" value="1"/>
</dbReference>
<keyword evidence="9" id="KW-0411">Iron-sulfur</keyword>
<keyword evidence="3" id="KW-0547">Nucleotide-binding</keyword>
<dbReference type="GO" id="GO:0046872">
    <property type="term" value="F:metal ion binding"/>
    <property type="evidence" value="ECO:0007669"/>
    <property type="project" value="UniProtKB-KW"/>
</dbReference>
<evidence type="ECO:0000313" key="15">
    <source>
        <dbReference type="EMBL" id="MBC5658861.1"/>
    </source>
</evidence>
<dbReference type="InterPro" id="IPR045028">
    <property type="entry name" value="DinG/Rad3-like"/>
</dbReference>
<evidence type="ECO:0000313" key="16">
    <source>
        <dbReference type="Proteomes" id="UP000649345"/>
    </source>
</evidence>
<keyword evidence="6 15" id="KW-0347">Helicase</keyword>
<dbReference type="SUPFAM" id="SSF52540">
    <property type="entry name" value="P-loop containing nucleoside triphosphate hydrolases"/>
    <property type="match status" value="2"/>
</dbReference>
<dbReference type="GO" id="GO:0003677">
    <property type="term" value="F:DNA binding"/>
    <property type="evidence" value="ECO:0007669"/>
    <property type="project" value="UniProtKB-KW"/>
</dbReference>
<dbReference type="PANTHER" id="PTHR11472">
    <property type="entry name" value="DNA REPAIR DEAD HELICASE RAD3/XP-D SUBFAMILY MEMBER"/>
    <property type="match status" value="1"/>
</dbReference>
<keyword evidence="8" id="KW-0408">Iron</keyword>
<dbReference type="Pfam" id="PF13307">
    <property type="entry name" value="Helicase_C_2"/>
    <property type="match status" value="1"/>
</dbReference>
<evidence type="ECO:0000259" key="14">
    <source>
        <dbReference type="PROSITE" id="PS51193"/>
    </source>
</evidence>
<dbReference type="GO" id="GO:0016818">
    <property type="term" value="F:hydrolase activity, acting on acid anhydrides, in phosphorus-containing anhydrides"/>
    <property type="evidence" value="ECO:0007669"/>
    <property type="project" value="InterPro"/>
</dbReference>
<evidence type="ECO:0000256" key="7">
    <source>
        <dbReference type="ARBA" id="ARBA00022840"/>
    </source>
</evidence>
<dbReference type="Proteomes" id="UP000649345">
    <property type="component" value="Unassembled WGS sequence"/>
</dbReference>
<dbReference type="PROSITE" id="PS51193">
    <property type="entry name" value="HELICASE_ATP_BIND_2"/>
    <property type="match status" value="1"/>
</dbReference>
<evidence type="ECO:0000256" key="2">
    <source>
        <dbReference type="ARBA" id="ARBA00022723"/>
    </source>
</evidence>
<evidence type="ECO:0000256" key="1">
    <source>
        <dbReference type="ARBA" id="ARBA00022485"/>
    </source>
</evidence>
<dbReference type="InterPro" id="IPR006555">
    <property type="entry name" value="ATP-dep_Helicase_C"/>
</dbReference>
<evidence type="ECO:0000256" key="3">
    <source>
        <dbReference type="ARBA" id="ARBA00022741"/>
    </source>
</evidence>
<evidence type="ECO:0000256" key="6">
    <source>
        <dbReference type="ARBA" id="ARBA00022806"/>
    </source>
</evidence>
<evidence type="ECO:0000256" key="4">
    <source>
        <dbReference type="ARBA" id="ARBA00022763"/>
    </source>
</evidence>
<dbReference type="InterPro" id="IPR006554">
    <property type="entry name" value="Helicase-like_DEXD_c2"/>
</dbReference>
<keyword evidence="16" id="KW-1185">Reference proteome</keyword>
<dbReference type="InterPro" id="IPR011604">
    <property type="entry name" value="PDDEXK-like_dom_sf"/>
</dbReference>
<keyword evidence="10" id="KW-0238">DNA-binding</keyword>
<dbReference type="InterPro" id="IPR027417">
    <property type="entry name" value="P-loop_NTPase"/>
</dbReference>
<evidence type="ECO:0000256" key="12">
    <source>
        <dbReference type="ARBA" id="ARBA00023235"/>
    </source>
</evidence>
<dbReference type="AlphaFoldDB" id="A0A923LAL8"/>
<evidence type="ECO:0000256" key="10">
    <source>
        <dbReference type="ARBA" id="ARBA00023125"/>
    </source>
</evidence>
<evidence type="ECO:0000256" key="11">
    <source>
        <dbReference type="ARBA" id="ARBA00023204"/>
    </source>
</evidence>
<dbReference type="PANTHER" id="PTHR11472:SF34">
    <property type="entry name" value="REGULATOR OF TELOMERE ELONGATION HELICASE 1"/>
    <property type="match status" value="1"/>
</dbReference>
<keyword evidence="11" id="KW-0234">DNA repair</keyword>
<dbReference type="Gene3D" id="3.40.50.300">
    <property type="entry name" value="P-loop containing nucleotide triphosphate hydrolases"/>
    <property type="match status" value="2"/>
</dbReference>
<sequence>MDENRNTVRISVRNLVEFILRSGDLDNRTGGKAELQAMQAGSRLHRKIQKQMGAGYRAEVALKEQVPMEGFDCILEGRADGIFTEEDLTWIDEIKGVYRELERIGEPEQVHLAQALCYGCIYARQQELQEIGIQMTYGNLETEELKYFRFRWTRANLEDWFGKLMKEYEKWARFQLDWKETCRDSIRSLEFPFPYREGQRELAAGVYRTILRKKRLFIQAPTGVGKTISTVFPAVKAVGEGLGDRIFYLTAKTVARTVAEEAFRILRKDGLRMKNVTLTAKEKLCVCEEVECNPDACPCAAGHFDRINDAVYELLTEGPDEISRDVILEQAGKHQVCPFELSLDTASWTDVIICDYNYVFDPNVRLKRFFGEGVRGDYLCLIDEAHNLVERSREMFSAAVCKEDFLELKRKLKGRDKKTERALERCNRYLLGLKRECETWQLHENVDPFLLQLLSLSSELERLREEELEPELQKEVLEFWFTVRDFLNVADRLSDNYVIYSELDGDGSFRLKLYCVETAENLRECLDKGRAAIFFSATLLPVTYYKHLLGDGEDYAIYVPSPFNRENRLLLLGQDVSSRYTRRNRTEYEKIAGYLNGMVKGKQGNYLAFFPSYRMMQDVYESYRELYGEETELLIQKTGMQETEREVFLDAFRQGGEAAREEKKSLLGFCVLGGIFSEGIDLKGEALIGAAVIGTGLPQICNEREILRQYYEKKEMDGFAYAYRYPGMNKVLQAAGRVIRTDRDAGVILLLDERFREPDYRRMFPVEWEDIRFCRIPEAGTVLKDFWNTRKSIPETASQPD</sequence>
<feature type="domain" description="Helicase ATP-binding" evidence="14">
    <location>
        <begin position="185"/>
        <end position="475"/>
    </location>
</feature>
<keyword evidence="1" id="KW-0004">4Fe-4S</keyword>
<keyword evidence="4" id="KW-0227">DNA damage</keyword>
<evidence type="ECO:0000256" key="13">
    <source>
        <dbReference type="ARBA" id="ARBA00038058"/>
    </source>
</evidence>
<dbReference type="InterPro" id="IPR014013">
    <property type="entry name" value="Helic_SF1/SF2_ATP-bd_DinG/Rad3"/>
</dbReference>
<keyword evidence="7" id="KW-0067">ATP-binding</keyword>
<proteinExistence type="inferred from homology"/>
<dbReference type="GO" id="GO:0003678">
    <property type="term" value="F:DNA helicase activity"/>
    <property type="evidence" value="ECO:0007669"/>
    <property type="project" value="InterPro"/>
</dbReference>
<keyword evidence="12" id="KW-0413">Isomerase</keyword>
<evidence type="ECO:0000256" key="5">
    <source>
        <dbReference type="ARBA" id="ARBA00022801"/>
    </source>
</evidence>
<name>A0A923LAL8_9FIRM</name>
<evidence type="ECO:0000256" key="8">
    <source>
        <dbReference type="ARBA" id="ARBA00023004"/>
    </source>
</evidence>
<comment type="similarity">
    <text evidence="13">Belongs to the helicase family. DinG subfamily.</text>
</comment>
<accession>A0A923LAL8</accession>
<dbReference type="InterPro" id="IPR010614">
    <property type="entry name" value="RAD3-like_helicase_DEAD"/>
</dbReference>